<keyword evidence="5 8" id="KW-1133">Transmembrane helix</keyword>
<evidence type="ECO:0000256" key="4">
    <source>
        <dbReference type="ARBA" id="ARBA00022692"/>
    </source>
</evidence>
<dbReference type="Pfam" id="PF02447">
    <property type="entry name" value="GntP_permease"/>
    <property type="match status" value="1"/>
</dbReference>
<evidence type="ECO:0000313" key="9">
    <source>
        <dbReference type="EMBL" id="GAA0523146.1"/>
    </source>
</evidence>
<evidence type="ECO:0000256" key="8">
    <source>
        <dbReference type="SAM" id="Phobius"/>
    </source>
</evidence>
<sequence>MTLSLSQLSPRVFRIDWATVRVLSYGFGIHRETMTHDDIQLLVAALISVLALVGLIVSRLRLHPLLALLVVCVGVGFATGMAPDTLVKAITNGAGKTLGAVGVVIALGAMLGKVLADTGVTDGLAGAILTKASPSSIPWAMALVAFIVGIPMFFEVGLVVLLPLIFSVARKLEEQKAIKGSAYVYVGVPVIAALASMHGMVPPHPGPLTAIATLKTSVGATMIYGFIAAIPSIVLGGPVYARFIAPRLTVRPDQALVDQFSVGKADPGRPVGIGLGVLVALLPAILMLVHALAEMLVPKSSFTFKMAAFLGNPIIAMLIGVLFAAIVLVYARHGDAEKLRDALGASLKPVAGILLIIAGGGAFQQVLTDAKVGDAIVHLTQAFALPPLVLGWMISMLLSVSTGSATVGIVGASGLLAPLAGADPTLNLPLLALSIGCGSLFFNYANHAGYWMVKESFGMTMGEATKTISVVQSIVAVVGLAMVLLMNLLPPLA</sequence>
<keyword evidence="10" id="KW-1185">Reference proteome</keyword>
<feature type="transmembrane region" description="Helical" evidence="8">
    <location>
        <begin position="98"/>
        <end position="116"/>
    </location>
</feature>
<feature type="transmembrane region" description="Helical" evidence="8">
    <location>
        <begin position="271"/>
        <end position="293"/>
    </location>
</feature>
<dbReference type="EMBL" id="BAAAEN010000022">
    <property type="protein sequence ID" value="GAA0523146.1"/>
    <property type="molecule type" value="Genomic_DNA"/>
</dbReference>
<evidence type="ECO:0000256" key="3">
    <source>
        <dbReference type="ARBA" id="ARBA00022475"/>
    </source>
</evidence>
<dbReference type="Proteomes" id="UP001501706">
    <property type="component" value="Unassembled WGS sequence"/>
</dbReference>
<comment type="subcellular location">
    <subcellularLocation>
        <location evidence="1">Cell membrane</location>
        <topology evidence="1">Multi-pass membrane protein</topology>
    </subcellularLocation>
</comment>
<feature type="transmembrane region" description="Helical" evidence="8">
    <location>
        <begin position="467"/>
        <end position="489"/>
    </location>
</feature>
<dbReference type="NCBIfam" id="TIGR00791">
    <property type="entry name" value="gntP"/>
    <property type="match status" value="1"/>
</dbReference>
<name>A0ABP3MQM2_9BURK</name>
<evidence type="ECO:0000256" key="1">
    <source>
        <dbReference type="ARBA" id="ARBA00004651"/>
    </source>
</evidence>
<feature type="transmembrane region" description="Helical" evidence="8">
    <location>
        <begin position="221"/>
        <end position="241"/>
    </location>
</feature>
<dbReference type="PANTHER" id="PTHR30354">
    <property type="entry name" value="GNT FAMILY GLUCONATE TRANSPORTER"/>
    <property type="match status" value="1"/>
</dbReference>
<protein>
    <submittedName>
        <fullName evidence="9">Gluconate:H+ symporter</fullName>
    </submittedName>
</protein>
<keyword evidence="3" id="KW-1003">Cell membrane</keyword>
<feature type="transmembrane region" description="Helical" evidence="8">
    <location>
        <begin position="181"/>
        <end position="201"/>
    </location>
</feature>
<evidence type="ECO:0000256" key="6">
    <source>
        <dbReference type="ARBA" id="ARBA00023136"/>
    </source>
</evidence>
<dbReference type="InterPro" id="IPR003474">
    <property type="entry name" value="Glcn_transporter"/>
</dbReference>
<accession>A0ABP3MQM2</accession>
<proteinExistence type="inferred from homology"/>
<comment type="similarity">
    <text evidence="7">Belongs to the GntP permease family.</text>
</comment>
<evidence type="ECO:0000313" key="10">
    <source>
        <dbReference type="Proteomes" id="UP001501706"/>
    </source>
</evidence>
<gene>
    <name evidence="9" type="ORF">GCM10009097_45830</name>
</gene>
<keyword evidence="2" id="KW-0813">Transport</keyword>
<evidence type="ECO:0000256" key="2">
    <source>
        <dbReference type="ARBA" id="ARBA00022448"/>
    </source>
</evidence>
<keyword evidence="6 8" id="KW-0472">Membrane</keyword>
<organism evidence="9 10">
    <name type="scientific">Pigmentiphaga daeguensis</name>
    <dbReference type="NCBI Taxonomy" id="414049"/>
    <lineage>
        <taxon>Bacteria</taxon>
        <taxon>Pseudomonadati</taxon>
        <taxon>Pseudomonadota</taxon>
        <taxon>Betaproteobacteria</taxon>
        <taxon>Burkholderiales</taxon>
        <taxon>Alcaligenaceae</taxon>
        <taxon>Pigmentiphaga</taxon>
    </lineage>
</organism>
<evidence type="ECO:0000256" key="5">
    <source>
        <dbReference type="ARBA" id="ARBA00022989"/>
    </source>
</evidence>
<evidence type="ECO:0000256" key="7">
    <source>
        <dbReference type="ARBA" id="ARBA00049663"/>
    </source>
</evidence>
<feature type="transmembrane region" description="Helical" evidence="8">
    <location>
        <begin position="428"/>
        <end position="446"/>
    </location>
</feature>
<feature type="transmembrane region" description="Helical" evidence="8">
    <location>
        <begin position="66"/>
        <end position="86"/>
    </location>
</feature>
<feature type="transmembrane region" description="Helical" evidence="8">
    <location>
        <begin position="41"/>
        <end position="60"/>
    </location>
</feature>
<dbReference type="PIRSF" id="PIRSF002746">
    <property type="entry name" value="Gluconate_transporter"/>
    <property type="match status" value="1"/>
</dbReference>
<feature type="transmembrane region" description="Helical" evidence="8">
    <location>
        <begin position="136"/>
        <end position="169"/>
    </location>
</feature>
<reference evidence="10" key="1">
    <citation type="journal article" date="2019" name="Int. J. Syst. Evol. Microbiol.">
        <title>The Global Catalogue of Microorganisms (GCM) 10K type strain sequencing project: providing services to taxonomists for standard genome sequencing and annotation.</title>
        <authorList>
            <consortium name="The Broad Institute Genomics Platform"/>
            <consortium name="The Broad Institute Genome Sequencing Center for Infectious Disease"/>
            <person name="Wu L."/>
            <person name="Ma J."/>
        </authorList>
    </citation>
    <scope>NUCLEOTIDE SEQUENCE [LARGE SCALE GENOMIC DNA]</scope>
    <source>
        <strain evidence="10">JCM 14330</strain>
    </source>
</reference>
<dbReference type="PANTHER" id="PTHR30354:SF22">
    <property type="entry name" value="HIGH-AFFINITY GLUCONATE TRANSPORTER"/>
    <property type="match status" value="1"/>
</dbReference>
<comment type="caution">
    <text evidence="9">The sequence shown here is derived from an EMBL/GenBank/DDBJ whole genome shotgun (WGS) entry which is preliminary data.</text>
</comment>
<feature type="transmembrane region" description="Helical" evidence="8">
    <location>
        <begin position="313"/>
        <end position="331"/>
    </location>
</feature>
<keyword evidence="4 8" id="KW-0812">Transmembrane</keyword>